<reference evidence="1 2" key="1">
    <citation type="submission" date="2016-03" db="EMBL/GenBank/DDBJ databases">
        <title>Whole genome sequencing of Grifola frondosa 9006-11.</title>
        <authorList>
            <person name="Min B."/>
            <person name="Park H."/>
            <person name="Kim J.-G."/>
            <person name="Cho H."/>
            <person name="Oh Y.-L."/>
            <person name="Kong W.-S."/>
            <person name="Choi I.-G."/>
        </authorList>
    </citation>
    <scope>NUCLEOTIDE SEQUENCE [LARGE SCALE GENOMIC DNA]</scope>
    <source>
        <strain evidence="1 2">9006-11</strain>
    </source>
</reference>
<dbReference type="STRING" id="5627.A0A1C7M2S4"/>
<accession>A0A1C7M2S4</accession>
<sequence>MQALTLWSYHSTLTLALDVAKSFLTSAEHLMAIWPCPAQYRRYKILYERLTTACYTAGMPPPAPGLIASPMLL</sequence>
<evidence type="ECO:0000313" key="2">
    <source>
        <dbReference type="Proteomes" id="UP000092993"/>
    </source>
</evidence>
<dbReference type="OrthoDB" id="2123952at2759"/>
<organism evidence="1 2">
    <name type="scientific">Grifola frondosa</name>
    <name type="common">Maitake</name>
    <name type="synonym">Polyporus frondosus</name>
    <dbReference type="NCBI Taxonomy" id="5627"/>
    <lineage>
        <taxon>Eukaryota</taxon>
        <taxon>Fungi</taxon>
        <taxon>Dikarya</taxon>
        <taxon>Basidiomycota</taxon>
        <taxon>Agaricomycotina</taxon>
        <taxon>Agaricomycetes</taxon>
        <taxon>Polyporales</taxon>
        <taxon>Grifolaceae</taxon>
        <taxon>Grifola</taxon>
    </lineage>
</organism>
<gene>
    <name evidence="1" type="ORF">A0H81_09164</name>
</gene>
<proteinExistence type="predicted"/>
<name>A0A1C7M2S4_GRIFR</name>
<dbReference type="Proteomes" id="UP000092993">
    <property type="component" value="Unassembled WGS sequence"/>
</dbReference>
<comment type="caution">
    <text evidence="1">The sequence shown here is derived from an EMBL/GenBank/DDBJ whole genome shotgun (WGS) entry which is preliminary data.</text>
</comment>
<evidence type="ECO:0000313" key="1">
    <source>
        <dbReference type="EMBL" id="OBZ70706.1"/>
    </source>
</evidence>
<dbReference type="EMBL" id="LUGG01000013">
    <property type="protein sequence ID" value="OBZ70706.1"/>
    <property type="molecule type" value="Genomic_DNA"/>
</dbReference>
<keyword evidence="2" id="KW-1185">Reference proteome</keyword>
<dbReference type="AlphaFoldDB" id="A0A1C7M2S4"/>
<protein>
    <submittedName>
        <fullName evidence="1">Uncharacterized protein</fullName>
    </submittedName>
</protein>